<dbReference type="PANTHER" id="PTHR10357:SF179">
    <property type="entry name" value="NEUTRAL AND BASIC AMINO ACID TRANSPORT PROTEIN RBAT"/>
    <property type="match status" value="1"/>
</dbReference>
<dbReference type="GO" id="GO:0004574">
    <property type="term" value="F:oligo-1,6-glucosidase activity"/>
    <property type="evidence" value="ECO:0007669"/>
    <property type="project" value="UniProtKB-EC"/>
</dbReference>
<dbReference type="InterPro" id="IPR006047">
    <property type="entry name" value="GH13_cat_dom"/>
</dbReference>
<keyword evidence="3" id="KW-0326">Glycosidase</keyword>
<dbReference type="EMBL" id="LR134477">
    <property type="protein sequence ID" value="VEI15582.1"/>
    <property type="molecule type" value="Genomic_DNA"/>
</dbReference>
<protein>
    <submittedName>
        <fullName evidence="3">Oligo-1,6-glucosidase</fullName>
        <ecNumber evidence="3">3.2.1.10</ecNumber>
    </submittedName>
</protein>
<dbReference type="CDD" id="cd11332">
    <property type="entry name" value="AmyAc_OligoGlu_TS"/>
    <property type="match status" value="1"/>
</dbReference>
<evidence type="ECO:0000313" key="3">
    <source>
        <dbReference type="EMBL" id="VEI15582.1"/>
    </source>
</evidence>
<dbReference type="KEGG" id="avc:NCTC10951_01235"/>
<feature type="domain" description="Glycosyl hydrolase family 13 catalytic" evidence="2">
    <location>
        <begin position="28"/>
        <end position="446"/>
    </location>
</feature>
<evidence type="ECO:0000256" key="1">
    <source>
        <dbReference type="ARBA" id="ARBA00008061"/>
    </source>
</evidence>
<dbReference type="InterPro" id="IPR045857">
    <property type="entry name" value="O16G_dom_2"/>
</dbReference>
<dbReference type="InterPro" id="IPR017853">
    <property type="entry name" value="GH"/>
</dbReference>
<dbReference type="EC" id="3.2.1.10" evidence="3"/>
<dbReference type="Pfam" id="PF00128">
    <property type="entry name" value="Alpha-amylase"/>
    <property type="match status" value="1"/>
</dbReference>
<dbReference type="SMART" id="SM00642">
    <property type="entry name" value="Aamy"/>
    <property type="match status" value="1"/>
</dbReference>
<dbReference type="AlphaFoldDB" id="A0A3S4VA66"/>
<dbReference type="Gene3D" id="3.20.20.80">
    <property type="entry name" value="Glycosidases"/>
    <property type="match status" value="1"/>
</dbReference>
<gene>
    <name evidence="3" type="primary">malL_1</name>
    <name evidence="3" type="ORF">NCTC10951_01235</name>
</gene>
<sequence length="597" mass="65675">MTSTSSCSQSLPPRTDTDAWWRDAVIYQIYPRSFADANGDGIGDIQGVREHVDHLVALGVDAVWLSPFYPSPQVDAGYDVSDYFNLAPEYGSLEDLDALVADLHKAGIRVVIDLVPNHSSDRHEWFRAALAAGPGSPERDRYIFRHSDDGAPNNWGSLFGGPAWQPVEPVTGCSEDRNWYYLHLFAAEQPDFNWSNEEVHEHFRAFLRFWVERGIDGFRVDVAHGLVKAEGLPDDDLGPDRWNVVGPRGEDGAAAREKLPDVGPAFNQPGVHDIYREWRRVLDEVGQDILMVAEAWVPTEAEAALYVRADEMSQAFNFPFLIAGWDAAELRRVIDVSLDEYGAVGAPATWVLSNHDVVRHASRLAYPADMDTDPGIGPRDPQPDAELGLARARAATLFMLGLPGSAYLYQGEELGLPEHTTMEDEARQDPLWERTNHLVPGRDGCRVPLPWRRDGASYGYSATGRTWLPQPEGWGEYSPQAQEGLAGSTLMLYRRAIALRRERRLGRGSVEWLAAEPGVLLLRNWETGVVLNTTEHPVRLEGLGAPLITSWHPADQDGADTGGAGDAADAVSTVVVPPNGACWLELAAGGLDGGDPR</sequence>
<proteinExistence type="inferred from homology"/>
<dbReference type="Gene3D" id="3.90.400.10">
    <property type="entry name" value="Oligo-1,6-glucosidase, Domain 2"/>
    <property type="match status" value="1"/>
</dbReference>
<evidence type="ECO:0000259" key="2">
    <source>
        <dbReference type="SMART" id="SM00642"/>
    </source>
</evidence>
<dbReference type="RefSeq" id="WP_126413872.1">
    <property type="nucleotide sequence ID" value="NZ_JASPER010000004.1"/>
</dbReference>
<comment type="similarity">
    <text evidence="1">Belongs to the glycosyl hydrolase 13 family.</text>
</comment>
<accession>A0A3S4VA66</accession>
<dbReference type="SUPFAM" id="SSF51445">
    <property type="entry name" value="(Trans)glycosidases"/>
    <property type="match status" value="1"/>
</dbReference>
<keyword evidence="3" id="KW-0378">Hydrolase</keyword>
<evidence type="ECO:0000313" key="4">
    <source>
        <dbReference type="Proteomes" id="UP000268658"/>
    </source>
</evidence>
<name>A0A3S4VA66_ACTVI</name>
<dbReference type="PANTHER" id="PTHR10357">
    <property type="entry name" value="ALPHA-AMYLASE FAMILY MEMBER"/>
    <property type="match status" value="1"/>
</dbReference>
<dbReference type="GO" id="GO:0009313">
    <property type="term" value="P:oligosaccharide catabolic process"/>
    <property type="evidence" value="ECO:0007669"/>
    <property type="project" value="TreeGrafter"/>
</dbReference>
<dbReference type="GO" id="GO:0004556">
    <property type="term" value="F:alpha-amylase activity"/>
    <property type="evidence" value="ECO:0007669"/>
    <property type="project" value="TreeGrafter"/>
</dbReference>
<organism evidence="3 4">
    <name type="scientific">Actinomyces viscosus</name>
    <dbReference type="NCBI Taxonomy" id="1656"/>
    <lineage>
        <taxon>Bacteria</taxon>
        <taxon>Bacillati</taxon>
        <taxon>Actinomycetota</taxon>
        <taxon>Actinomycetes</taxon>
        <taxon>Actinomycetales</taxon>
        <taxon>Actinomycetaceae</taxon>
        <taxon>Actinomyces</taxon>
    </lineage>
</organism>
<reference evidence="3 4" key="1">
    <citation type="submission" date="2018-12" db="EMBL/GenBank/DDBJ databases">
        <authorList>
            <consortium name="Pathogen Informatics"/>
        </authorList>
    </citation>
    <scope>NUCLEOTIDE SEQUENCE [LARGE SCALE GENOMIC DNA]</scope>
    <source>
        <strain evidence="3 4">NCTC10951</strain>
    </source>
</reference>
<dbReference type="OrthoDB" id="9043248at2"/>
<dbReference type="Proteomes" id="UP000268658">
    <property type="component" value="Chromosome"/>
</dbReference>